<dbReference type="GO" id="GO:0003677">
    <property type="term" value="F:DNA binding"/>
    <property type="evidence" value="ECO:0007669"/>
    <property type="project" value="UniProtKB-KW"/>
</dbReference>
<evidence type="ECO:0000256" key="10">
    <source>
        <dbReference type="ARBA" id="ARBA00023235"/>
    </source>
</evidence>
<dbReference type="GO" id="GO:0005524">
    <property type="term" value="F:ATP binding"/>
    <property type="evidence" value="ECO:0007669"/>
    <property type="project" value="UniProtKB-UniRule"/>
</dbReference>
<reference evidence="19 20" key="1">
    <citation type="submission" date="2018-02" db="EMBL/GenBank/DDBJ databases">
        <title>Genomic Encyclopedia of Archaeal and Bacterial Type Strains, Phase II (KMG-II): from individual species to whole genera.</title>
        <authorList>
            <person name="Goeker M."/>
        </authorList>
    </citation>
    <scope>NUCLEOTIDE SEQUENCE [LARGE SCALE GENOMIC DNA]</scope>
    <source>
        <strain evidence="19 20">DSM 18921</strain>
    </source>
</reference>
<dbReference type="InterPro" id="IPR000212">
    <property type="entry name" value="DNA_helicase_UvrD/REP"/>
</dbReference>
<evidence type="ECO:0000256" key="13">
    <source>
        <dbReference type="ARBA" id="ARBA00034923"/>
    </source>
</evidence>
<keyword evidence="6" id="KW-0269">Exonuclease</keyword>
<keyword evidence="8" id="KW-0238">DNA-binding</keyword>
<dbReference type="InterPro" id="IPR014016">
    <property type="entry name" value="UvrD-like_ATP-bd"/>
</dbReference>
<dbReference type="InterPro" id="IPR011335">
    <property type="entry name" value="Restrct_endonuc-II-like"/>
</dbReference>
<dbReference type="GO" id="GO:0004527">
    <property type="term" value="F:exonuclease activity"/>
    <property type="evidence" value="ECO:0007669"/>
    <property type="project" value="UniProtKB-KW"/>
</dbReference>
<organism evidence="19 20">
    <name type="scientific">Albidovulum denitrificans</name>
    <dbReference type="NCBI Taxonomy" id="404881"/>
    <lineage>
        <taxon>Bacteria</taxon>
        <taxon>Pseudomonadati</taxon>
        <taxon>Pseudomonadota</taxon>
        <taxon>Alphaproteobacteria</taxon>
        <taxon>Rhodobacterales</taxon>
        <taxon>Paracoccaceae</taxon>
        <taxon>Albidovulum</taxon>
    </lineage>
</organism>
<dbReference type="InterPro" id="IPR014151">
    <property type="entry name" value="DNA_helicase_AddA"/>
</dbReference>
<evidence type="ECO:0000256" key="14">
    <source>
        <dbReference type="ARBA" id="ARBA00048988"/>
    </source>
</evidence>
<comment type="catalytic activity">
    <reaction evidence="14">
        <text>ATP + H2O = ADP + phosphate + H(+)</text>
        <dbReference type="Rhea" id="RHEA:13065"/>
        <dbReference type="ChEBI" id="CHEBI:15377"/>
        <dbReference type="ChEBI" id="CHEBI:15378"/>
        <dbReference type="ChEBI" id="CHEBI:30616"/>
        <dbReference type="ChEBI" id="CHEBI:43474"/>
        <dbReference type="ChEBI" id="CHEBI:456216"/>
        <dbReference type="EC" id="5.6.2.4"/>
    </reaction>
</comment>
<evidence type="ECO:0000256" key="12">
    <source>
        <dbReference type="ARBA" id="ARBA00034808"/>
    </source>
</evidence>
<dbReference type="GO" id="GO:0033202">
    <property type="term" value="C:DNA helicase complex"/>
    <property type="evidence" value="ECO:0007669"/>
    <property type="project" value="TreeGrafter"/>
</dbReference>
<dbReference type="Pfam" id="PF13361">
    <property type="entry name" value="UvrD_C"/>
    <property type="match status" value="1"/>
</dbReference>
<evidence type="ECO:0000256" key="1">
    <source>
        <dbReference type="ARBA" id="ARBA00022722"/>
    </source>
</evidence>
<gene>
    <name evidence="19" type="ORF">LX70_02187</name>
</gene>
<accession>A0A2S8S756</accession>
<evidence type="ECO:0000256" key="3">
    <source>
        <dbReference type="ARBA" id="ARBA00022763"/>
    </source>
</evidence>
<evidence type="ECO:0000256" key="15">
    <source>
        <dbReference type="PROSITE-ProRule" id="PRU00560"/>
    </source>
</evidence>
<feature type="region of interest" description="Disordered" evidence="16">
    <location>
        <begin position="925"/>
        <end position="956"/>
    </location>
</feature>
<evidence type="ECO:0000256" key="9">
    <source>
        <dbReference type="ARBA" id="ARBA00023204"/>
    </source>
</evidence>
<dbReference type="OrthoDB" id="9810135at2"/>
<feature type="binding site" evidence="15">
    <location>
        <begin position="24"/>
        <end position="31"/>
    </location>
    <ligand>
        <name>ATP</name>
        <dbReference type="ChEBI" id="CHEBI:30616"/>
    </ligand>
</feature>
<evidence type="ECO:0000259" key="18">
    <source>
        <dbReference type="PROSITE" id="PS51217"/>
    </source>
</evidence>
<dbReference type="Pfam" id="PF00580">
    <property type="entry name" value="UvrD-helicase"/>
    <property type="match status" value="1"/>
</dbReference>
<evidence type="ECO:0000256" key="16">
    <source>
        <dbReference type="SAM" id="MobiDB-lite"/>
    </source>
</evidence>
<comment type="caution">
    <text evidence="19">The sequence shown here is derived from an EMBL/GenBank/DDBJ whole genome shotgun (WGS) entry which is preliminary data.</text>
</comment>
<keyword evidence="3" id="KW-0227">DNA damage</keyword>
<keyword evidence="2 15" id="KW-0547">Nucleotide-binding</keyword>
<comment type="catalytic activity">
    <reaction evidence="11">
        <text>Couples ATP hydrolysis with the unwinding of duplex DNA by translocating in the 3'-5' direction.</text>
        <dbReference type="EC" id="5.6.2.4"/>
    </reaction>
</comment>
<evidence type="ECO:0000259" key="17">
    <source>
        <dbReference type="PROSITE" id="PS51198"/>
    </source>
</evidence>
<evidence type="ECO:0000256" key="8">
    <source>
        <dbReference type="ARBA" id="ARBA00023125"/>
    </source>
</evidence>
<dbReference type="Proteomes" id="UP000238338">
    <property type="component" value="Unassembled WGS sequence"/>
</dbReference>
<dbReference type="InterPro" id="IPR011604">
    <property type="entry name" value="PDDEXK-like_dom_sf"/>
</dbReference>
<evidence type="ECO:0000313" key="19">
    <source>
        <dbReference type="EMBL" id="PQV56614.1"/>
    </source>
</evidence>
<keyword evidence="5 15" id="KW-0347">Helicase</keyword>
<evidence type="ECO:0000313" key="20">
    <source>
        <dbReference type="Proteomes" id="UP000238338"/>
    </source>
</evidence>
<dbReference type="Gene3D" id="3.40.50.300">
    <property type="entry name" value="P-loop containing nucleotide triphosphate hydrolases"/>
    <property type="match status" value="4"/>
</dbReference>
<keyword evidence="7 15" id="KW-0067">ATP-binding</keyword>
<keyword evidence="10" id="KW-0413">Isomerase</keyword>
<keyword evidence="20" id="KW-1185">Reference proteome</keyword>
<dbReference type="PANTHER" id="PTHR11070:SF2">
    <property type="entry name" value="ATP-DEPENDENT DNA HELICASE SRS2"/>
    <property type="match status" value="1"/>
</dbReference>
<evidence type="ECO:0000256" key="6">
    <source>
        <dbReference type="ARBA" id="ARBA00022839"/>
    </source>
</evidence>
<evidence type="ECO:0000256" key="5">
    <source>
        <dbReference type="ARBA" id="ARBA00022806"/>
    </source>
</evidence>
<dbReference type="PANTHER" id="PTHR11070">
    <property type="entry name" value="UVRD / RECB / PCRA DNA HELICASE FAMILY MEMBER"/>
    <property type="match status" value="1"/>
</dbReference>
<dbReference type="Gene3D" id="3.90.320.10">
    <property type="match status" value="1"/>
</dbReference>
<dbReference type="InterPro" id="IPR027417">
    <property type="entry name" value="P-loop_NTPase"/>
</dbReference>
<dbReference type="Gene3D" id="1.10.486.10">
    <property type="entry name" value="PCRA, domain 4"/>
    <property type="match status" value="1"/>
</dbReference>
<feature type="domain" description="UvrD-like helicase ATP-binding" evidence="17">
    <location>
        <begin position="3"/>
        <end position="478"/>
    </location>
</feature>
<sequence>MTKDLASLRQIEAADPAGSVWLSANAGSGKTRVLIDRVARLLLGGTEPQRILCLTYTKAAATEMQNRLFARLGGWTMLPDAPLREELGKLGIEGAMTEAMLRQARRLFAKAIDTPGGLKIQTIHSFCAGLLRRFPIEARISPNFTELDDRSARMLREEIIDQIASGPDARVLDAVAGLVSGMEFGPLAAEIGRNSDAFSRPVDLDACLNLFGLPPGFDEGALLSEVFLGGEDALFAAMIPLLRGGGTKDQELADCLDQVRGQPRGLASLVALEGKLLFGKGAKAGPFTAKIDNIPNKPMRTGPCAPHMPAFEALMLRVEAARPRRIALAAARRSAALHAFAGVFLPLYEAHKAARGWLDFDDLIRRSAELLSDRDVAAWVLYRLDGGIDHILVDEAQDTSPAQWQVIESLAEEFTAGLGVREVERTIFVVGDRKQSIYSFQGADLDVVDDMRRQFAERFRAANLSFQPLELEHSFRSADAILRVVDLTFDERVQRGVGGAMRHVAYHGQMAGRVDLWPLVPKTVAPEAEDWTDPKDLLSEDHHIVLLARRIAGEIRRMIDAGTVIETKDGPRPVHEGDFLILVQRRSEMFHQIIRACKDARLEIAGADRLKLGAELAVRDLTALLGFLALPEDDLSLAAVLRSPLFGLSEGELYALAQPRERGEFLWNALTRQAETFPGPVALLKDLRDRADFLRPYELIERMLTRHQGRKRFIGRLGPEAEDGIDVFLAQALAYERANIPSLTGFLAWLDTDDVDVKRRPDSARHAIRVMTVHGAKGLEAPIVILPDTAERRDEIRAEVLIRDGAAVWKTGADESPAQMTALYDEVKRRQREERMRLLYVAMTRAERWLIVCGAGEPSSDGESWYDLVRDGLEKAGAGDVSPPAFDGAPVQRHESGIWPAAAAADPVAEGVAPAALPDWVRARPATHPAPEKPLSPSQLGGAKAIGGEEGDDPDRAMLRGTVLHRLLEVLPGWPEADAGELLAAIRRESEERAAVTVGEEEYGDLLASARAILAGPGLTAPDGEALLEVEVSGALPELGGRMVHGSIDRLIVEDARILAIDYKSNATVPERPEQVPEGILRQMGAYAALLAQIYPDRRIETAILWTATGTLMALPPDMVRAALAATPIP</sequence>
<evidence type="ECO:0000256" key="11">
    <source>
        <dbReference type="ARBA" id="ARBA00034617"/>
    </source>
</evidence>
<dbReference type="GO" id="GO:0043138">
    <property type="term" value="F:3'-5' DNA helicase activity"/>
    <property type="evidence" value="ECO:0007669"/>
    <property type="project" value="UniProtKB-EC"/>
</dbReference>
<feature type="domain" description="UvrD-like helicase C-terminal" evidence="18">
    <location>
        <begin position="495"/>
        <end position="778"/>
    </location>
</feature>
<proteinExistence type="predicted"/>
<dbReference type="InterPro" id="IPR038726">
    <property type="entry name" value="PDDEXK_AddAB-type"/>
</dbReference>
<dbReference type="PROSITE" id="PS51217">
    <property type="entry name" value="UVRD_HELICASE_CTER"/>
    <property type="match status" value="1"/>
</dbReference>
<evidence type="ECO:0000256" key="7">
    <source>
        <dbReference type="ARBA" id="ARBA00022840"/>
    </source>
</evidence>
<name>A0A2S8S756_9RHOB</name>
<dbReference type="AlphaFoldDB" id="A0A2S8S756"/>
<dbReference type="EMBL" id="PVEP01000004">
    <property type="protein sequence ID" value="PQV56614.1"/>
    <property type="molecule type" value="Genomic_DNA"/>
</dbReference>
<keyword evidence="9" id="KW-0234">DNA repair</keyword>
<keyword evidence="4 15" id="KW-0378">Hydrolase</keyword>
<dbReference type="RefSeq" id="WP_105514792.1">
    <property type="nucleotide sequence ID" value="NZ_PVEP01000004.1"/>
</dbReference>
<evidence type="ECO:0000256" key="2">
    <source>
        <dbReference type="ARBA" id="ARBA00022741"/>
    </source>
</evidence>
<dbReference type="SUPFAM" id="SSF52540">
    <property type="entry name" value="P-loop containing nucleoside triphosphate hydrolases"/>
    <property type="match status" value="1"/>
</dbReference>
<dbReference type="SUPFAM" id="SSF52980">
    <property type="entry name" value="Restriction endonuclease-like"/>
    <property type="match status" value="1"/>
</dbReference>
<dbReference type="GO" id="GO:0005829">
    <property type="term" value="C:cytosol"/>
    <property type="evidence" value="ECO:0007669"/>
    <property type="project" value="TreeGrafter"/>
</dbReference>
<dbReference type="NCBIfam" id="TIGR02784">
    <property type="entry name" value="addA_alphas"/>
    <property type="match status" value="1"/>
</dbReference>
<dbReference type="EC" id="5.6.2.4" evidence="12"/>
<dbReference type="GO" id="GO:0000725">
    <property type="term" value="P:recombinational repair"/>
    <property type="evidence" value="ECO:0007669"/>
    <property type="project" value="TreeGrafter"/>
</dbReference>
<dbReference type="PROSITE" id="PS51198">
    <property type="entry name" value="UVRD_HELICASE_ATP_BIND"/>
    <property type="match status" value="1"/>
</dbReference>
<evidence type="ECO:0000256" key="4">
    <source>
        <dbReference type="ARBA" id="ARBA00022801"/>
    </source>
</evidence>
<dbReference type="Pfam" id="PF12705">
    <property type="entry name" value="PDDEXK_1"/>
    <property type="match status" value="1"/>
</dbReference>
<keyword evidence="1" id="KW-0540">Nuclease</keyword>
<dbReference type="InterPro" id="IPR014017">
    <property type="entry name" value="DNA_helicase_UvrD-like_C"/>
</dbReference>
<protein>
    <recommendedName>
        <fullName evidence="12">DNA 3'-5' helicase</fullName>
        <ecNumber evidence="12">5.6.2.4</ecNumber>
    </recommendedName>
    <alternativeName>
        <fullName evidence="13">DNA 3'-5' helicase II</fullName>
    </alternativeName>
</protein>